<dbReference type="OrthoDB" id="329835at2759"/>
<name>A0A4C2A7G3_EUMVA</name>
<dbReference type="InterPro" id="IPR016035">
    <property type="entry name" value="Acyl_Trfase/lysoPLipase"/>
</dbReference>
<dbReference type="Proteomes" id="UP000299102">
    <property type="component" value="Unassembled WGS sequence"/>
</dbReference>
<dbReference type="CDD" id="cd05195">
    <property type="entry name" value="enoyl_red"/>
    <property type="match status" value="1"/>
</dbReference>
<dbReference type="Pfam" id="PF02801">
    <property type="entry name" value="Ketoacyl-synt_C"/>
    <property type="match status" value="1"/>
</dbReference>
<comment type="caution">
    <text evidence="2">The sequence shown here is derived from an EMBL/GenBank/DDBJ whole genome shotgun (WGS) entry which is preliminary data.</text>
</comment>
<dbReference type="SUPFAM" id="SSF50129">
    <property type="entry name" value="GroES-like"/>
    <property type="match status" value="1"/>
</dbReference>
<evidence type="ECO:0000313" key="2">
    <source>
        <dbReference type="EMBL" id="GBP94827.1"/>
    </source>
</evidence>
<dbReference type="SUPFAM" id="SSF53901">
    <property type="entry name" value="Thiolase-like"/>
    <property type="match status" value="1"/>
</dbReference>
<sequence length="2052" mass="227265">MTVLHQSLGCICACVTPKRSGRLVPGRLRRSRSAAGGPIARKDLLYRLLRKCYEEADVSPAEVEYLEAFAIGLPECDRMEMEAVDAALCRPGRAAPLLVGSVASNMGYSEAVSTLAALVKVCLAYHKGWPARGLHCTTPLAVDGVREGRIRVHAAPAAVDARPPLQYKYAAINSLSYSGNNGHVLLQGYYKEKIAGRYSSLPYLVSISGRLETSVQHVIEELRSSPLDPEAIALLHNIHEKPTVGHMGRGYVILSPAQEEGSLPNVLAESYQYYPDLRRPLCFVYSGMGSQWATMGTELLRLPIFAAAIERCHQVLEPRGVNLMRILTDSDSSIFDNILHSFVGIAAVQIGLTDILRELGLKPDYIIGHSVGELGCAYADECFTLEETILAAYSRGLVSVETPFVRGAMAAVGLGQKAVSSMSIFYYLVISFISKLLILCRCEISAPDVAIACHNSSDSCTISGPAESLRAFVTDLRARSIFAKEVPCSNIAYHSQYIAAAGPALLQHLSAIIIEPKRRSERWLSTSVPQDNWSKPAAIFSSAEYHTNNLLRPVLFEETARLLPRDAMLVEIAPHGLLQAILRRSMPTTCVNIPLTRRAHSEPITFLLEAIGKIYIGGHQPRLAVLYPAIEFPVSTGTPLLSHLMEWMHDEKGERTCELSESRWSSPPINIRNPRVVTTLVPLGCRVPTVQSLHRVDSVSLVCYVSRDFIGTEFYRCASDNALTLHSLSSGREHLAFILSARFLTLVHYSVAADDIALHLILSLARLSGDGCTSPIAYCIIDKGGAVRPAELLGTYWRRSENGSTIAEGVVERYLTQLGAPFKAGGFRTVRAWVASGVGGLSGWARKGRRHKRARRKKTQCVNVSLRQRVLCTGAGHSFGVGDLTELDLMQHATSFLYYRLQFSDSSFKQPLARYTPAIRIWSYERKFVISLHDEGYQHLVDRCVYGVPRFSMAGLLLLVWETYAMAHAKPLDEFGVEFHGVKLVGDDPQVYEDRPLRLYVAIQRGCGYFEVKNENLLLACGVIMKKNIPMFAPNETSIDLVDDKVLQLNGNDVYRLLEERGYSLRNKFRTIARANLEMNEAEFVWNTDWMTFLDGVLQLCVLRRPHDGVSRPVSLLFLGIDPEAYSKPDLVRAQLEPHQFTCKGITLKEIRFEDRPWPAAAADLMLNSLVFMPHFPNDEISVDEAVHMHLQIVADNIENVTIVQQDDNTLLLQEPIRKAIQNLRTARYSQRFDFVPGSKNILNPHLLIVHEPNSQILNALPAGSFALCVNSVSVRVDWEKLDCVLVSCARTTAGEIQLIRRRVSLEHASSVLLVSFDECMQILKNGIRAEDLKRPLIVSELSAASEELPDLVKASTRCDVCLCLTDYKTLSETSIIMQSRKQLKINIFKNEMWGGLYLVPPQMTSAVASGECDLRLRGAGAELEWRPEPPLASVSTPVQVHFAAVSEYDAFVATGRAPAYDEAAAPHEYGLCFSGITGNGEHVMGVSPRALGTLVAPDAALLWPVPAHWSLADAATVPLAYAAVYYCVAIRNNIQGGTVWLIHDAASALGQAAIAIGLSLECTVFAVVRNRGEKRLLSFLFTELPHENILCSHAGAFENSVLSITRGRGVDLAFGSMCGEVREATFRCTGRLGILCDVSDDTISKQDESLGMHFLSTERMYMTLRPANLIRAPENMRRTLQLMIAAGLARGHVRPVTRVVLPAVEVGRAMQLITSERLLGCMVLSVNDLKKHVTTTLNYWNSEALKKAVTIWCGEASIWSGSLLVDALVRSGQRSILLQRNEDSANAYDAAYLDFKMKQWRRTGADVQVLWCSEVNARKQLDAIRVATRGQARMLLMVESEGAAYGKKLVHLRKLAAEVYPELEFLVALTTRPDVALNWELTKDVSGELNTSLMLHAPDLLKLKEWTAEPCYWNAVIDALNTAFRIGGGVMLLTATLAQEEKDFHDNSNELEEQARARGLATLFPRIESDELRTAAELTIMPTFVHNGTELDFCNSFTERGRTTRGATCPMDDSLRDRLGIRVTGCNMGWVHFTYPTWKRPGEVGELWFKT</sequence>
<dbReference type="SMART" id="SM00827">
    <property type="entry name" value="PKS_AT"/>
    <property type="match status" value="1"/>
</dbReference>
<dbReference type="SUPFAM" id="SSF52151">
    <property type="entry name" value="FabD/lysophospholipase-like"/>
    <property type="match status" value="1"/>
</dbReference>
<evidence type="ECO:0000259" key="1">
    <source>
        <dbReference type="PROSITE" id="PS52004"/>
    </source>
</evidence>
<dbReference type="InterPro" id="IPR042104">
    <property type="entry name" value="PKS_dehydratase_sf"/>
</dbReference>
<dbReference type="SMART" id="SM00829">
    <property type="entry name" value="PKS_ER"/>
    <property type="match status" value="1"/>
</dbReference>
<dbReference type="Gene3D" id="3.40.50.720">
    <property type="entry name" value="NAD(P)-binding Rossmann-like Domain"/>
    <property type="match status" value="1"/>
</dbReference>
<dbReference type="GO" id="GO:0016491">
    <property type="term" value="F:oxidoreductase activity"/>
    <property type="evidence" value="ECO:0007669"/>
    <property type="project" value="UniProtKB-KW"/>
</dbReference>
<dbReference type="PANTHER" id="PTHR43775">
    <property type="entry name" value="FATTY ACID SYNTHASE"/>
    <property type="match status" value="1"/>
</dbReference>
<dbReference type="InterPro" id="IPR014043">
    <property type="entry name" value="Acyl_transferase_dom"/>
</dbReference>
<dbReference type="InterPro" id="IPR050091">
    <property type="entry name" value="PKS_NRPS_Biosynth_Enz"/>
</dbReference>
<dbReference type="InterPro" id="IPR016036">
    <property type="entry name" value="Malonyl_transacylase_ACP-bd"/>
</dbReference>
<keyword evidence="3" id="KW-1185">Reference proteome</keyword>
<dbReference type="PANTHER" id="PTHR43775:SF23">
    <property type="entry name" value="FATTY ACID SYNTHASE 3"/>
    <property type="match status" value="1"/>
</dbReference>
<feature type="domain" description="Ketosynthase family 3 (KS3)" evidence="1">
    <location>
        <begin position="1"/>
        <end position="188"/>
    </location>
</feature>
<dbReference type="InterPro" id="IPR011032">
    <property type="entry name" value="GroES-like_sf"/>
</dbReference>
<proteinExistence type="predicted"/>
<dbReference type="InterPro" id="IPR020841">
    <property type="entry name" value="PKS_Beta-ketoAc_synthase_dom"/>
</dbReference>
<reference evidence="2 3" key="1">
    <citation type="journal article" date="2019" name="Commun. Biol.">
        <title>The bagworm genome reveals a unique fibroin gene that provides high tensile strength.</title>
        <authorList>
            <person name="Kono N."/>
            <person name="Nakamura H."/>
            <person name="Ohtoshi R."/>
            <person name="Tomita M."/>
            <person name="Numata K."/>
            <person name="Arakawa K."/>
        </authorList>
    </citation>
    <scope>NUCLEOTIDE SEQUENCE [LARGE SCALE GENOMIC DNA]</scope>
</reference>
<dbReference type="InterPro" id="IPR020843">
    <property type="entry name" value="ER"/>
</dbReference>
<protein>
    <submittedName>
        <fullName evidence="2">Fatty acid synthase</fullName>
    </submittedName>
</protein>
<dbReference type="Gene3D" id="3.10.129.110">
    <property type="entry name" value="Polyketide synthase dehydratase"/>
    <property type="match status" value="1"/>
</dbReference>
<dbReference type="SUPFAM" id="SSF55048">
    <property type="entry name" value="Probable ACP-binding domain of malonyl-CoA ACP transacylase"/>
    <property type="match status" value="1"/>
</dbReference>
<dbReference type="Gene3D" id="3.40.47.10">
    <property type="match status" value="1"/>
</dbReference>
<dbReference type="Gene3D" id="3.30.70.3290">
    <property type="match status" value="1"/>
</dbReference>
<dbReference type="PROSITE" id="PS52004">
    <property type="entry name" value="KS3_2"/>
    <property type="match status" value="1"/>
</dbReference>
<organism evidence="2 3">
    <name type="scientific">Eumeta variegata</name>
    <name type="common">Bagworm moth</name>
    <name type="synonym">Eumeta japonica</name>
    <dbReference type="NCBI Taxonomy" id="151549"/>
    <lineage>
        <taxon>Eukaryota</taxon>
        <taxon>Metazoa</taxon>
        <taxon>Ecdysozoa</taxon>
        <taxon>Arthropoda</taxon>
        <taxon>Hexapoda</taxon>
        <taxon>Insecta</taxon>
        <taxon>Pterygota</taxon>
        <taxon>Neoptera</taxon>
        <taxon>Endopterygota</taxon>
        <taxon>Lepidoptera</taxon>
        <taxon>Glossata</taxon>
        <taxon>Ditrysia</taxon>
        <taxon>Tineoidea</taxon>
        <taxon>Psychidae</taxon>
        <taxon>Oiketicinae</taxon>
        <taxon>Eumeta</taxon>
    </lineage>
</organism>
<dbReference type="InterPro" id="IPR001227">
    <property type="entry name" value="Ac_transferase_dom_sf"/>
</dbReference>
<evidence type="ECO:0000313" key="3">
    <source>
        <dbReference type="Proteomes" id="UP000299102"/>
    </source>
</evidence>
<dbReference type="UniPathway" id="UPA00094"/>
<dbReference type="Gene3D" id="3.90.180.10">
    <property type="entry name" value="Medium-chain alcohol dehydrogenases, catalytic domain"/>
    <property type="match status" value="1"/>
</dbReference>
<dbReference type="STRING" id="151549.A0A4C2A7G3"/>
<dbReference type="Pfam" id="PF00698">
    <property type="entry name" value="Acyl_transf_1"/>
    <property type="match status" value="1"/>
</dbReference>
<dbReference type="InterPro" id="IPR036291">
    <property type="entry name" value="NAD(P)-bd_dom_sf"/>
</dbReference>
<dbReference type="InterPro" id="IPR032821">
    <property type="entry name" value="PKS_assoc"/>
</dbReference>
<dbReference type="InterPro" id="IPR016039">
    <property type="entry name" value="Thiolase-like"/>
</dbReference>
<dbReference type="GO" id="GO:0006633">
    <property type="term" value="P:fatty acid biosynthetic process"/>
    <property type="evidence" value="ECO:0007669"/>
    <property type="project" value="UniProtKB-UniPathway"/>
</dbReference>
<dbReference type="SUPFAM" id="SSF51735">
    <property type="entry name" value="NAD(P)-binding Rossmann-fold domains"/>
    <property type="match status" value="1"/>
</dbReference>
<dbReference type="GO" id="GO:0004312">
    <property type="term" value="F:fatty acid synthase activity"/>
    <property type="evidence" value="ECO:0007669"/>
    <property type="project" value="TreeGrafter"/>
</dbReference>
<accession>A0A4C2A7G3</accession>
<dbReference type="Gene3D" id="3.40.366.10">
    <property type="entry name" value="Malonyl-Coenzyme A Acyl Carrier Protein, domain 2"/>
    <property type="match status" value="1"/>
</dbReference>
<dbReference type="EMBL" id="BGZK01002551">
    <property type="protein sequence ID" value="GBP94827.1"/>
    <property type="molecule type" value="Genomic_DNA"/>
</dbReference>
<gene>
    <name evidence="2" type="primary">FASN</name>
    <name evidence="2" type="ORF">EVAR_89171_1</name>
</gene>
<dbReference type="InterPro" id="IPR014031">
    <property type="entry name" value="Ketoacyl_synth_C"/>
</dbReference>
<dbReference type="Pfam" id="PF16197">
    <property type="entry name" value="KAsynt_C_assoc"/>
    <property type="match status" value="1"/>
</dbReference>